<dbReference type="InterPro" id="IPR002110">
    <property type="entry name" value="Ankyrin_rpt"/>
</dbReference>
<keyword evidence="4" id="KW-0472">Membrane</keyword>
<dbReference type="Proteomes" id="UP000887574">
    <property type="component" value="Unplaced"/>
</dbReference>
<sequence>MIEEDRIRLKATSLSLLPTDLNQLYLLHFNLNFTSLSLFHMVAPILSVILASLKPMRFKELLMVLNAGQSEPRVSEKELNQRLGLLSPMIVKLSSGVYVPLHQSFREWLLKESSETDYFVDVRQGNLQSEHLFELGHHLLKANPHKYLQLGVAPDMPTDRGAQIAWIRMAAAVNNITEALLFSRNTFYPIQRSGNCDMLQLLLQYGADIEYVHPETGETPLIVAVKHKHFEATRLLHTSTARLDVVDRQGNCALVHAAQAAARLGKVRICRYLLDCTDATLDTSSAMCTACASGQSEVVQFLLSRGATLSPNQSWNGKSALICAVESGSWDLVVNVLKHCLGGSEHHKHLHQPTIDSTYGGCKQMLTASEKVVEEEDSDHAVEDDTDLDLLFEVILSASKKRKFSYEKPKRGMSKYNSKWTEKLKGHYITASDKSKEHFSCVACGNENLLLGKRREKEIIQHLGSRSHKNGHVGLVDLLINRGAALDVQDANGKTAIMHAIEGKNTESKANTAALLIDRGCDITAKDLRDNTLIHLLARNPNKCLINRLLKLGLSLEDKNCEELRAIEVAIKFNSQIAIDAFLASGARLRSLTWQIALECNPELLLVLTKSSLHRYNYALQKCTELLDKCEQEGGEQEEDSEQEANIIVHSVSKEELNKRCIQLHFPLSSIQSQLRQYKLQTLFSIAYLKRKNNELR</sequence>
<feature type="repeat" description="ANK" evidence="3">
    <location>
        <begin position="492"/>
        <end position="528"/>
    </location>
</feature>
<keyword evidence="4" id="KW-0812">Transmembrane</keyword>
<proteinExistence type="predicted"/>
<dbReference type="InterPro" id="IPR036770">
    <property type="entry name" value="Ankyrin_rpt-contain_sf"/>
</dbReference>
<dbReference type="PANTHER" id="PTHR24166">
    <property type="entry name" value="ROLLING PEBBLES, ISOFORM B"/>
    <property type="match status" value="1"/>
</dbReference>
<dbReference type="PANTHER" id="PTHR24166:SF55">
    <property type="entry name" value="ROLLING PEBBLES, ISOFORM B"/>
    <property type="match status" value="1"/>
</dbReference>
<protein>
    <recommendedName>
        <fullName evidence="5">TANC1/2-like winged helix domain-containing protein</fullName>
    </recommendedName>
</protein>
<evidence type="ECO:0000313" key="6">
    <source>
        <dbReference type="Proteomes" id="UP000887574"/>
    </source>
</evidence>
<dbReference type="Gene3D" id="1.25.40.20">
    <property type="entry name" value="Ankyrin repeat-containing domain"/>
    <property type="match status" value="2"/>
</dbReference>
<feature type="domain" description="TANC1/2-like winged helix" evidence="5">
    <location>
        <begin position="33"/>
        <end position="171"/>
    </location>
</feature>
<evidence type="ECO:0000256" key="2">
    <source>
        <dbReference type="ARBA" id="ARBA00023043"/>
    </source>
</evidence>
<evidence type="ECO:0000259" key="5">
    <source>
        <dbReference type="Pfam" id="PF25521"/>
    </source>
</evidence>
<keyword evidence="2 3" id="KW-0040">ANK repeat</keyword>
<dbReference type="WBParaSite" id="jg19105">
    <property type="protein sequence ID" value="jg19105"/>
    <property type="gene ID" value="jg19105"/>
</dbReference>
<keyword evidence="6" id="KW-1185">Reference proteome</keyword>
<organism evidence="6 7">
    <name type="scientific">Ditylenchus dipsaci</name>
    <dbReference type="NCBI Taxonomy" id="166011"/>
    <lineage>
        <taxon>Eukaryota</taxon>
        <taxon>Metazoa</taxon>
        <taxon>Ecdysozoa</taxon>
        <taxon>Nematoda</taxon>
        <taxon>Chromadorea</taxon>
        <taxon>Rhabditida</taxon>
        <taxon>Tylenchina</taxon>
        <taxon>Tylenchomorpha</taxon>
        <taxon>Sphaerularioidea</taxon>
        <taxon>Anguinidae</taxon>
        <taxon>Anguininae</taxon>
        <taxon>Ditylenchus</taxon>
    </lineage>
</organism>
<dbReference type="InterPro" id="IPR058056">
    <property type="entry name" value="WH_TANC1/2"/>
</dbReference>
<reference evidence="7" key="1">
    <citation type="submission" date="2022-11" db="UniProtKB">
        <authorList>
            <consortium name="WormBaseParasite"/>
        </authorList>
    </citation>
    <scope>IDENTIFICATION</scope>
</reference>
<dbReference type="SUPFAM" id="SSF48403">
    <property type="entry name" value="Ankyrin repeat"/>
    <property type="match status" value="2"/>
</dbReference>
<evidence type="ECO:0000256" key="4">
    <source>
        <dbReference type="SAM" id="Phobius"/>
    </source>
</evidence>
<evidence type="ECO:0000256" key="3">
    <source>
        <dbReference type="PROSITE-ProRule" id="PRU00023"/>
    </source>
</evidence>
<dbReference type="AlphaFoldDB" id="A0A915DFV5"/>
<dbReference type="Pfam" id="PF25521">
    <property type="entry name" value="WHD_TANC1"/>
    <property type="match status" value="1"/>
</dbReference>
<accession>A0A915DFV5</accession>
<feature type="transmembrane region" description="Helical" evidence="4">
    <location>
        <begin position="33"/>
        <end position="53"/>
    </location>
</feature>
<feature type="repeat" description="ANK" evidence="3">
    <location>
        <begin position="216"/>
        <end position="248"/>
    </location>
</feature>
<name>A0A915DFV5_9BILA</name>
<dbReference type="Pfam" id="PF12796">
    <property type="entry name" value="Ank_2"/>
    <property type="match status" value="1"/>
</dbReference>
<evidence type="ECO:0000313" key="7">
    <source>
        <dbReference type="WBParaSite" id="jg19105"/>
    </source>
</evidence>
<keyword evidence="4" id="KW-1133">Transmembrane helix</keyword>
<keyword evidence="1" id="KW-0677">Repeat</keyword>
<dbReference type="PROSITE" id="PS50088">
    <property type="entry name" value="ANK_REPEAT"/>
    <property type="match status" value="2"/>
</dbReference>
<dbReference type="InterPro" id="IPR050889">
    <property type="entry name" value="Dendritic_Spine_Reg/Scaffold"/>
</dbReference>
<dbReference type="SMART" id="SM00248">
    <property type="entry name" value="ANK"/>
    <property type="match status" value="7"/>
</dbReference>
<evidence type="ECO:0000256" key="1">
    <source>
        <dbReference type="ARBA" id="ARBA00022737"/>
    </source>
</evidence>